<gene>
    <name evidence="1" type="ORF">FALBO_14101</name>
</gene>
<comment type="caution">
    <text evidence="1">The sequence shown here is derived from an EMBL/GenBank/DDBJ whole genome shotgun (WGS) entry which is preliminary data.</text>
</comment>
<dbReference type="EMBL" id="JAADYS010002242">
    <property type="protein sequence ID" value="KAF4459144.1"/>
    <property type="molecule type" value="Genomic_DNA"/>
</dbReference>
<evidence type="ECO:0000313" key="2">
    <source>
        <dbReference type="Proteomes" id="UP000554235"/>
    </source>
</evidence>
<accession>A0A8H4L0T8</accession>
<reference evidence="1 2" key="1">
    <citation type="submission" date="2020-01" db="EMBL/GenBank/DDBJ databases">
        <title>Identification and distribution of gene clusters putatively required for synthesis of sphingolipid metabolism inhibitors in phylogenetically diverse species of the filamentous fungus Fusarium.</title>
        <authorList>
            <person name="Kim H.-S."/>
            <person name="Busman M."/>
            <person name="Brown D.W."/>
            <person name="Divon H."/>
            <person name="Uhlig S."/>
            <person name="Proctor R.H."/>
        </authorList>
    </citation>
    <scope>NUCLEOTIDE SEQUENCE [LARGE SCALE GENOMIC DNA]</scope>
    <source>
        <strain evidence="1 2">NRRL 20459</strain>
    </source>
</reference>
<organism evidence="1 2">
    <name type="scientific">Fusarium albosuccineum</name>
    <dbReference type="NCBI Taxonomy" id="1237068"/>
    <lineage>
        <taxon>Eukaryota</taxon>
        <taxon>Fungi</taxon>
        <taxon>Dikarya</taxon>
        <taxon>Ascomycota</taxon>
        <taxon>Pezizomycotina</taxon>
        <taxon>Sordariomycetes</taxon>
        <taxon>Hypocreomycetidae</taxon>
        <taxon>Hypocreales</taxon>
        <taxon>Nectriaceae</taxon>
        <taxon>Fusarium</taxon>
        <taxon>Fusarium decemcellulare species complex</taxon>
    </lineage>
</organism>
<dbReference type="AlphaFoldDB" id="A0A8H4L0T8"/>
<evidence type="ECO:0000313" key="1">
    <source>
        <dbReference type="EMBL" id="KAF4459144.1"/>
    </source>
</evidence>
<dbReference type="Proteomes" id="UP000554235">
    <property type="component" value="Unassembled WGS sequence"/>
</dbReference>
<proteinExistence type="predicted"/>
<keyword evidence="2" id="KW-1185">Reference proteome</keyword>
<name>A0A8H4L0T8_9HYPO</name>
<protein>
    <submittedName>
        <fullName evidence="1">Uncharacterized protein</fullName>
    </submittedName>
</protein>
<sequence length="139" mass="14947">MALVLFPFGLPDATRAPQKRENWGFASRVLAEPAIHPLDLCLSWSPLVPKRHCSLQVQVVHWCHREMAPLDRHRLARGDSGCKLWAAATSRDPGSRCAWVEHEAACRCLGPALGPALALARGALGGGSQAVAVVIALDD</sequence>